<feature type="transmembrane region" description="Helical" evidence="1">
    <location>
        <begin position="7"/>
        <end position="25"/>
    </location>
</feature>
<dbReference type="Pfam" id="PF13231">
    <property type="entry name" value="PMT_2"/>
    <property type="match status" value="1"/>
</dbReference>
<keyword evidence="1" id="KW-1133">Transmembrane helix</keyword>
<feature type="transmembrane region" description="Helical" evidence="1">
    <location>
        <begin position="350"/>
        <end position="367"/>
    </location>
</feature>
<evidence type="ECO:0000256" key="1">
    <source>
        <dbReference type="SAM" id="Phobius"/>
    </source>
</evidence>
<feature type="transmembrane region" description="Helical" evidence="1">
    <location>
        <begin position="163"/>
        <end position="194"/>
    </location>
</feature>
<feature type="domain" description="Glycosyltransferase RgtA/B/C/D-like" evidence="2">
    <location>
        <begin position="64"/>
        <end position="219"/>
    </location>
</feature>
<dbReference type="InterPro" id="IPR038731">
    <property type="entry name" value="RgtA/B/C-like"/>
</dbReference>
<evidence type="ECO:0000313" key="4">
    <source>
        <dbReference type="Proteomes" id="UP000178851"/>
    </source>
</evidence>
<evidence type="ECO:0000313" key="3">
    <source>
        <dbReference type="EMBL" id="OGM26534.1"/>
    </source>
</evidence>
<accession>A0A1F7YGR5</accession>
<proteinExistence type="predicted"/>
<feature type="transmembrane region" description="Helical" evidence="1">
    <location>
        <begin position="131"/>
        <end position="157"/>
    </location>
</feature>
<keyword evidence="1" id="KW-0472">Membrane</keyword>
<feature type="transmembrane region" description="Helical" evidence="1">
    <location>
        <begin position="86"/>
        <end position="110"/>
    </location>
</feature>
<dbReference type="Proteomes" id="UP000178851">
    <property type="component" value="Unassembled WGS sequence"/>
</dbReference>
<feature type="transmembrane region" description="Helical" evidence="1">
    <location>
        <begin position="206"/>
        <end position="224"/>
    </location>
</feature>
<feature type="transmembrane region" description="Helical" evidence="1">
    <location>
        <begin position="322"/>
        <end position="341"/>
    </location>
</feature>
<gene>
    <name evidence="3" type="ORF">A2627_00715</name>
</gene>
<name>A0A1F7YGR5_9BACT</name>
<dbReference type="AlphaFoldDB" id="A0A1F7YGR5"/>
<sequence length="509" mass="58765">MMFKKKYFIYLCLLFLIALCIRFLFFPKNVYFGFDQARDAYASLAVAHGDLRIIGPPTAIEGLNHGPLYYYIFAPIYLIGRGNPEWIAAFLRIVNSLGIFLVFVIGTIVFNKKVGLIAALFYAFSFEQIQYAIFLNHPSLAVISVLIFYLGLSLLIFRNNEKGFMIALIGLALSIQFEFVMTYLFAVSLITYLVFRKKFLKIRKKFVFEGFGFFVLILSSFILSEIKFNFRGIKTVVNVVSNIGQQKQSVNYLHNILFILKRSINDNLFSTDKFFWVFILLLIFTVGYFCIKNSSRKKIVFLSIWLSGGILPYIRNTSTLPLYYYTAGASVSLIIFFALLVEKSFSKNKIMGIVLLIIPLISNIYLIRKYNPVGSIPEVNVQSGMLLSDEKRVVDYVYNKADNEPFSVNALTMPFYVNTTWSYLFEWYGQSQYHYLPVWGGTQALGYPGNLEVEKARSKLPQKIFLIIEPTRGIESYLIDKFFTEENYFTRITEERNFGGFKVQTREKI</sequence>
<evidence type="ECO:0000259" key="2">
    <source>
        <dbReference type="Pfam" id="PF13231"/>
    </source>
</evidence>
<feature type="transmembrane region" description="Helical" evidence="1">
    <location>
        <begin position="274"/>
        <end position="291"/>
    </location>
</feature>
<dbReference type="EMBL" id="MGGI01000012">
    <property type="protein sequence ID" value="OGM26534.1"/>
    <property type="molecule type" value="Genomic_DNA"/>
</dbReference>
<reference evidence="3 4" key="1">
    <citation type="journal article" date="2016" name="Nat. Commun.">
        <title>Thousands of microbial genomes shed light on interconnected biogeochemical processes in an aquifer system.</title>
        <authorList>
            <person name="Anantharaman K."/>
            <person name="Brown C.T."/>
            <person name="Hug L.A."/>
            <person name="Sharon I."/>
            <person name="Castelle C.J."/>
            <person name="Probst A.J."/>
            <person name="Thomas B.C."/>
            <person name="Singh A."/>
            <person name="Wilkins M.J."/>
            <person name="Karaoz U."/>
            <person name="Brodie E.L."/>
            <person name="Williams K.H."/>
            <person name="Hubbard S.S."/>
            <person name="Banfield J.F."/>
        </authorList>
    </citation>
    <scope>NUCLEOTIDE SEQUENCE [LARGE SCALE GENOMIC DNA]</scope>
</reference>
<keyword evidence="1" id="KW-0812">Transmembrane</keyword>
<organism evidence="3 4">
    <name type="scientific">Candidatus Woesebacteria bacterium RIFCSPHIGHO2_01_FULL_39_28</name>
    <dbReference type="NCBI Taxonomy" id="1802496"/>
    <lineage>
        <taxon>Bacteria</taxon>
        <taxon>Candidatus Woeseibacteriota</taxon>
    </lineage>
</organism>
<comment type="caution">
    <text evidence="3">The sequence shown here is derived from an EMBL/GenBank/DDBJ whole genome shotgun (WGS) entry which is preliminary data.</text>
</comment>
<protein>
    <recommendedName>
        <fullName evidence="2">Glycosyltransferase RgtA/B/C/D-like domain-containing protein</fullName>
    </recommendedName>
</protein>